<dbReference type="Pfam" id="PF01270">
    <property type="entry name" value="Glyco_hydro_8"/>
    <property type="match status" value="1"/>
</dbReference>
<evidence type="ECO:0000256" key="7">
    <source>
        <dbReference type="ARBA" id="ARBA00023326"/>
    </source>
</evidence>
<keyword evidence="5" id="KW-0136">Cellulose degradation</keyword>
<feature type="chain" id="PRO_5011561548" description="cellulase" evidence="8">
    <location>
        <begin position="21"/>
        <end position="364"/>
    </location>
</feature>
<dbReference type="RefSeq" id="WP_090500463.1">
    <property type="nucleotide sequence ID" value="NZ_FOWX01000011.1"/>
</dbReference>
<evidence type="ECO:0000256" key="1">
    <source>
        <dbReference type="ARBA" id="ARBA00000966"/>
    </source>
</evidence>
<evidence type="ECO:0000313" key="10">
    <source>
        <dbReference type="Proteomes" id="UP000198784"/>
    </source>
</evidence>
<dbReference type="SUPFAM" id="SSF48208">
    <property type="entry name" value="Six-hairpin glycosidases"/>
    <property type="match status" value="1"/>
</dbReference>
<evidence type="ECO:0000256" key="6">
    <source>
        <dbReference type="ARBA" id="ARBA00023295"/>
    </source>
</evidence>
<keyword evidence="4" id="KW-0378">Hydrolase</keyword>
<proteinExistence type="inferred from homology"/>
<gene>
    <name evidence="9" type="ORF">SAMN05216190_1114</name>
</gene>
<comment type="catalytic activity">
    <reaction evidence="1">
        <text>Endohydrolysis of (1-&gt;4)-beta-D-glucosidic linkages in cellulose, lichenin and cereal beta-D-glucans.</text>
        <dbReference type="EC" id="3.2.1.4"/>
    </reaction>
</comment>
<dbReference type="NCBIfam" id="NF008305">
    <property type="entry name" value="PRK11097.1"/>
    <property type="match status" value="1"/>
</dbReference>
<dbReference type="STRING" id="289003.SAMN05216190_1114"/>
<name>A0A1I5QL41_9PSED</name>
<sequence length="364" mass="41037">MKVWMVMLLVLSPLGNAAHAGCQWPLWEQFKQRFVDAGGRVIDSSDPRSITTSEGQAYALFFALAAGDRQTFERLLRWLEDNLAQGDLQRHLPAWLWGRNPEGQWQVLDGNSAADADLWLAYSLQEAGRLWQHADYSRLSARQLALIQQHEVAQLPQLGPLLLPGAEGFTGQERWTLNPSYSPLPLLHSFAHRYPDSVWAAMLEPTRRMLEETSARGFAPDWVEWRDGHWQGSARSGWQGSYDAIRVYLWAGMQEPAANLAQHFQPMLHYLQQHGRPPLRVDSLTGSAEGHGPPGFSAALLPLLSRTAQPRLLQEQLARLAAEPLQADAYYDHVLSLFGRGWSEGRYRFSPRGALQPQSIEECS</sequence>
<dbReference type="InterPro" id="IPR002037">
    <property type="entry name" value="Glyco_hydro_8"/>
</dbReference>
<keyword evidence="10" id="KW-1185">Reference proteome</keyword>
<accession>A0A1I5QL41</accession>
<evidence type="ECO:0000256" key="8">
    <source>
        <dbReference type="SAM" id="SignalP"/>
    </source>
</evidence>
<organism evidence="9 10">
    <name type="scientific">Pseudomonas borbori</name>
    <dbReference type="NCBI Taxonomy" id="289003"/>
    <lineage>
        <taxon>Bacteria</taxon>
        <taxon>Pseudomonadati</taxon>
        <taxon>Pseudomonadota</taxon>
        <taxon>Gammaproteobacteria</taxon>
        <taxon>Pseudomonadales</taxon>
        <taxon>Pseudomonadaceae</taxon>
        <taxon>Pseudomonas</taxon>
    </lineage>
</organism>
<evidence type="ECO:0000256" key="5">
    <source>
        <dbReference type="ARBA" id="ARBA00023001"/>
    </source>
</evidence>
<dbReference type="EC" id="3.2.1.4" evidence="3"/>
<dbReference type="OrthoDB" id="9766708at2"/>
<evidence type="ECO:0000313" key="9">
    <source>
        <dbReference type="EMBL" id="SFP46751.1"/>
    </source>
</evidence>
<dbReference type="InterPro" id="IPR012341">
    <property type="entry name" value="6hp_glycosidase-like_sf"/>
</dbReference>
<protein>
    <recommendedName>
        <fullName evidence="3">cellulase</fullName>
        <ecNumber evidence="3">3.2.1.4</ecNumber>
    </recommendedName>
</protein>
<evidence type="ECO:0000256" key="3">
    <source>
        <dbReference type="ARBA" id="ARBA00012601"/>
    </source>
</evidence>
<evidence type="ECO:0000256" key="4">
    <source>
        <dbReference type="ARBA" id="ARBA00022801"/>
    </source>
</evidence>
<dbReference type="PRINTS" id="PR00735">
    <property type="entry name" value="GLHYDRLASE8"/>
</dbReference>
<comment type="similarity">
    <text evidence="2">Belongs to the glycosyl hydrolase 8 (cellulase D) family.</text>
</comment>
<dbReference type="GO" id="GO:0030245">
    <property type="term" value="P:cellulose catabolic process"/>
    <property type="evidence" value="ECO:0007669"/>
    <property type="project" value="UniProtKB-KW"/>
</dbReference>
<dbReference type="EMBL" id="FOWX01000011">
    <property type="protein sequence ID" value="SFP46751.1"/>
    <property type="molecule type" value="Genomic_DNA"/>
</dbReference>
<evidence type="ECO:0000256" key="2">
    <source>
        <dbReference type="ARBA" id="ARBA00009209"/>
    </source>
</evidence>
<dbReference type="InterPro" id="IPR008928">
    <property type="entry name" value="6-hairpin_glycosidase_sf"/>
</dbReference>
<keyword evidence="7" id="KW-0624">Polysaccharide degradation</keyword>
<dbReference type="Gene3D" id="1.50.10.10">
    <property type="match status" value="1"/>
</dbReference>
<keyword evidence="7" id="KW-0119">Carbohydrate metabolism</keyword>
<dbReference type="GO" id="GO:0008810">
    <property type="term" value="F:cellulase activity"/>
    <property type="evidence" value="ECO:0007669"/>
    <property type="project" value="UniProtKB-EC"/>
</dbReference>
<dbReference type="Proteomes" id="UP000198784">
    <property type="component" value="Unassembled WGS sequence"/>
</dbReference>
<dbReference type="AlphaFoldDB" id="A0A1I5QL41"/>
<reference evidence="10" key="1">
    <citation type="submission" date="2016-10" db="EMBL/GenBank/DDBJ databases">
        <authorList>
            <person name="Varghese N."/>
            <person name="Submissions S."/>
        </authorList>
    </citation>
    <scope>NUCLEOTIDE SEQUENCE [LARGE SCALE GENOMIC DNA]</scope>
    <source>
        <strain evidence="10">DSM 17834</strain>
    </source>
</reference>
<feature type="signal peptide" evidence="8">
    <location>
        <begin position="1"/>
        <end position="20"/>
    </location>
</feature>
<keyword evidence="8" id="KW-0732">Signal</keyword>
<keyword evidence="6" id="KW-0326">Glycosidase</keyword>